<comment type="subcellular location">
    <subcellularLocation>
        <location evidence="1">Nucleus</location>
    </subcellularLocation>
</comment>
<name>A0A8C3Y0Q0_CATUS</name>
<dbReference type="Pfam" id="PF01125">
    <property type="entry name" value="BUD31"/>
    <property type="match status" value="1"/>
</dbReference>
<evidence type="ECO:0000313" key="5">
    <source>
        <dbReference type="Ensembl" id="ENSCUSP00005006992.1"/>
    </source>
</evidence>
<dbReference type="PANTHER" id="PTHR19411:SF0">
    <property type="entry name" value="PROTEIN BUD31 HOMOLOG"/>
    <property type="match status" value="1"/>
</dbReference>
<protein>
    <recommendedName>
        <fullName evidence="3">Protein BUD31 homolog</fullName>
    </recommendedName>
</protein>
<reference evidence="5" key="1">
    <citation type="submission" date="2020-10" db="EMBL/GenBank/DDBJ databases">
        <title>Catharus ustulatus (Swainson's thrush) genome, bCatUst1, primary haplotype v2.</title>
        <authorList>
            <person name="Delmore K."/>
            <person name="Vafadar M."/>
            <person name="Formenti G."/>
            <person name="Chow W."/>
            <person name="Pelan S."/>
            <person name="Howe K."/>
            <person name="Rhie A."/>
            <person name="Mountcastle J."/>
            <person name="Haase B."/>
            <person name="Fedrigo O."/>
            <person name="Jarvis E.D."/>
        </authorList>
    </citation>
    <scope>NUCLEOTIDE SEQUENCE [LARGE SCALE GENOMIC DNA]</scope>
</reference>
<reference evidence="5" key="2">
    <citation type="submission" date="2025-08" db="UniProtKB">
        <authorList>
            <consortium name="Ensembl"/>
        </authorList>
    </citation>
    <scope>IDENTIFICATION</scope>
</reference>
<reference evidence="5" key="3">
    <citation type="submission" date="2025-09" db="UniProtKB">
        <authorList>
            <consortium name="Ensembl"/>
        </authorList>
    </citation>
    <scope>IDENTIFICATION</scope>
</reference>
<evidence type="ECO:0000256" key="1">
    <source>
        <dbReference type="ARBA" id="ARBA00004123"/>
    </source>
</evidence>
<evidence type="ECO:0000256" key="3">
    <source>
        <dbReference type="ARBA" id="ARBA00015122"/>
    </source>
</evidence>
<dbReference type="PRINTS" id="PR00322">
    <property type="entry name" value="G10"/>
</dbReference>
<evidence type="ECO:0000256" key="4">
    <source>
        <dbReference type="ARBA" id="ARBA00023242"/>
    </source>
</evidence>
<dbReference type="PANTHER" id="PTHR19411">
    <property type="entry name" value="PROTEIN BUD31-RELATED"/>
    <property type="match status" value="1"/>
</dbReference>
<dbReference type="GO" id="GO:0000398">
    <property type="term" value="P:mRNA splicing, via spliceosome"/>
    <property type="evidence" value="ECO:0007669"/>
    <property type="project" value="TreeGrafter"/>
</dbReference>
<keyword evidence="6" id="KW-1185">Reference proteome</keyword>
<dbReference type="PROSITE" id="PS00998">
    <property type="entry name" value="G10_2"/>
    <property type="match status" value="1"/>
</dbReference>
<dbReference type="GO" id="GO:0005681">
    <property type="term" value="C:spliceosomal complex"/>
    <property type="evidence" value="ECO:0007669"/>
    <property type="project" value="TreeGrafter"/>
</dbReference>
<dbReference type="Ensembl" id="ENSCUST00005007255.1">
    <property type="protein sequence ID" value="ENSCUSP00005006992.1"/>
    <property type="gene ID" value="ENSCUSG00005004374.1"/>
</dbReference>
<evidence type="ECO:0000256" key="2">
    <source>
        <dbReference type="ARBA" id="ARBA00005287"/>
    </source>
</evidence>
<organism evidence="5 6">
    <name type="scientific">Catharus ustulatus</name>
    <name type="common">Russet-backed thrush</name>
    <name type="synonym">Hylocichla ustulatus</name>
    <dbReference type="NCBI Taxonomy" id="91951"/>
    <lineage>
        <taxon>Eukaryota</taxon>
        <taxon>Metazoa</taxon>
        <taxon>Chordata</taxon>
        <taxon>Craniata</taxon>
        <taxon>Vertebrata</taxon>
        <taxon>Euteleostomi</taxon>
        <taxon>Archelosauria</taxon>
        <taxon>Archosauria</taxon>
        <taxon>Dinosauria</taxon>
        <taxon>Saurischia</taxon>
        <taxon>Theropoda</taxon>
        <taxon>Coelurosauria</taxon>
        <taxon>Aves</taxon>
        <taxon>Neognathae</taxon>
        <taxon>Neoaves</taxon>
        <taxon>Telluraves</taxon>
        <taxon>Australaves</taxon>
        <taxon>Passeriformes</taxon>
        <taxon>Turdidae</taxon>
        <taxon>Catharus</taxon>
    </lineage>
</organism>
<evidence type="ECO:0000313" key="6">
    <source>
        <dbReference type="Proteomes" id="UP000694563"/>
    </source>
</evidence>
<dbReference type="InterPro" id="IPR018230">
    <property type="entry name" value="BUD31/G10-rel_CS"/>
</dbReference>
<accession>A0A8C3Y0Q0</accession>
<proteinExistence type="inferred from homology"/>
<keyword evidence="4" id="KW-0539">Nucleus</keyword>
<comment type="similarity">
    <text evidence="2">Belongs to the BUD31 (G10) family.</text>
</comment>
<dbReference type="AlphaFoldDB" id="A0A8C3Y0Q0"/>
<dbReference type="Proteomes" id="UP000694563">
    <property type="component" value="Chromosome 13"/>
</dbReference>
<sequence length="96" mass="10928">VPKVKRSRIPPPDGWELIQPTLDKVDQRMREAETEADKNLIAKWKKHGYENLCCLSCIQARDTNFGTNSICRMHKNKLEVGRIIECTHCGCRGCSG</sequence>
<dbReference type="InterPro" id="IPR001748">
    <property type="entry name" value="BUD31"/>
</dbReference>